<dbReference type="AlphaFoldDB" id="A0A0F0IMR6"/>
<feature type="region of interest" description="Disordered" evidence="1">
    <location>
        <begin position="1"/>
        <end position="22"/>
    </location>
</feature>
<dbReference type="SUPFAM" id="SSF52540">
    <property type="entry name" value="P-loop containing nucleoside triphosphate hydrolases"/>
    <property type="match status" value="1"/>
</dbReference>
<feature type="region of interest" description="Disordered" evidence="1">
    <location>
        <begin position="76"/>
        <end position="106"/>
    </location>
</feature>
<evidence type="ECO:0000313" key="2">
    <source>
        <dbReference type="EMBL" id="KJK68431.1"/>
    </source>
</evidence>
<accession>A0A0F0IMR6</accession>
<dbReference type="EMBL" id="JZEE01000039">
    <property type="protein sequence ID" value="KJK68431.1"/>
    <property type="molecule type" value="Genomic_DNA"/>
</dbReference>
<dbReference type="OrthoDB" id="2117591at2759"/>
<comment type="caution">
    <text evidence="2">The sequence shown here is derived from an EMBL/GenBank/DDBJ whole genome shotgun (WGS) entry which is preliminary data.</text>
</comment>
<protein>
    <submittedName>
        <fullName evidence="2">Uncharacterized protein</fullName>
    </submittedName>
</protein>
<feature type="region of interest" description="Disordered" evidence="1">
    <location>
        <begin position="659"/>
        <end position="737"/>
    </location>
</feature>
<feature type="compositionally biased region" description="Acidic residues" evidence="1">
    <location>
        <begin position="85"/>
        <end position="96"/>
    </location>
</feature>
<evidence type="ECO:0000256" key="1">
    <source>
        <dbReference type="SAM" id="MobiDB-lite"/>
    </source>
</evidence>
<proteinExistence type="predicted"/>
<dbReference type="STRING" id="1403190.A0A0F0IMR6"/>
<dbReference type="Gene3D" id="3.40.50.300">
    <property type="entry name" value="P-loop containing nucleotide triphosphate hydrolases"/>
    <property type="match status" value="1"/>
</dbReference>
<name>A0A0F0IMR6_ASPPU</name>
<gene>
    <name evidence="2" type="ORF">P875_00076034</name>
</gene>
<evidence type="ECO:0000313" key="3">
    <source>
        <dbReference type="Proteomes" id="UP000033540"/>
    </source>
</evidence>
<dbReference type="InterPro" id="IPR027417">
    <property type="entry name" value="P-loop_NTPase"/>
</dbReference>
<reference evidence="2 3" key="1">
    <citation type="submission" date="2015-02" db="EMBL/GenBank/DDBJ databases">
        <title>Draft genome sequence of Aspergillus parasiticus SU-1.</title>
        <authorList>
            <person name="Yu J."/>
            <person name="Fedorova N."/>
            <person name="Yin Y."/>
            <person name="Losada L."/>
            <person name="Zafar N."/>
            <person name="Taujale R."/>
            <person name="Ehrlich K.C."/>
            <person name="Bhatnagar D."/>
            <person name="Cleveland T.E."/>
            <person name="Bennett J.W."/>
            <person name="Nierman W.C."/>
        </authorList>
    </citation>
    <scope>NUCLEOTIDE SEQUENCE [LARGE SCALE GENOMIC DNA]</scope>
    <source>
        <strain evidence="3">ATCC 56775 / NRRL 5862 / SRRC 143 / SU-1</strain>
    </source>
</reference>
<organism evidence="2 3">
    <name type="scientific">Aspergillus parasiticus (strain ATCC 56775 / NRRL 5862 / SRRC 143 / SU-1)</name>
    <dbReference type="NCBI Taxonomy" id="1403190"/>
    <lineage>
        <taxon>Eukaryota</taxon>
        <taxon>Fungi</taxon>
        <taxon>Dikarya</taxon>
        <taxon>Ascomycota</taxon>
        <taxon>Pezizomycotina</taxon>
        <taxon>Eurotiomycetes</taxon>
        <taxon>Eurotiomycetidae</taxon>
        <taxon>Eurotiales</taxon>
        <taxon>Aspergillaceae</taxon>
        <taxon>Aspergillus</taxon>
        <taxon>Aspergillus subgen. Circumdati</taxon>
    </lineage>
</organism>
<sequence>MSRAVQRSLTGHKGYRRHPIGPGERHEIYKKLMKWEDFEKGCIMHEPEDTLVQSNQNLSGDSVCILHAQAMIGASLQAAQHQDREDSEESSDELDIETNKSSTESAIDSHPIEEDISATAPDYRTACEILGLSPVLPSLVERPGMEQISLKPWQNWINTARMVLGPLLHLKVFYGSSLHTEDQIRKDLTINNVNELIAFLDKCDPEDPSTGTTVVLSTYSTFAKRSLAPLNRNEDNEEEDSDIKILEDTQTDLINQDDYDESDSENDPLYDYRFYSQKTPFPSPPPFYLLSPKRLAAVARQGSLTATAGFWILPVVLRLLCIQRRFGDAVSMDSKGKNHIIIGDDIPPGRIMTIDFKLPTKIQLRHDLAYSALIPLLKKADKNSEGTRKYPGSHGKNRLEHLQDSHPSGVFPHAGLSAYIAKYLERPDLGFSFFYTYTRKDTRVLVPPTIVGQAIYLASESAKLRYLARLFEKEGLSDGDSGRWLVFTHWPLVMWMTEMFLDTLSIPYVVIRSQMTAGQRNEAVAAFTASISPYKVLLTTYTCGAFATLFQGSGRVHRVGQTKEQPVWILFGDHTISRFIEYNMHKKVLPEIAAQIRPKLIASVMKTISTNKEDNTDDDSEPIEATLINKEADGELSRFLGQSRSHLYFSDIYDLGYEPDNEQFAPPSTSKRPRRQTEISDNELESRPKRKRGRVEESSQPKIPVPETAKIQSNTEAALEPPQSGPSASEESHEESP</sequence>
<dbReference type="Proteomes" id="UP000033540">
    <property type="component" value="Unassembled WGS sequence"/>
</dbReference>